<dbReference type="AlphaFoldDB" id="A0A9N9J695"/>
<accession>A0A9N9J695</accession>
<gene>
    <name evidence="2" type="ORF">DERYTH_LOCUS18238</name>
</gene>
<dbReference type="OrthoDB" id="2398871at2759"/>
<protein>
    <submittedName>
        <fullName evidence="2">9809_t:CDS:1</fullName>
    </submittedName>
</protein>
<feature type="domain" description="MULE transposase" evidence="1">
    <location>
        <begin position="218"/>
        <end position="298"/>
    </location>
</feature>
<evidence type="ECO:0000313" key="3">
    <source>
        <dbReference type="Proteomes" id="UP000789405"/>
    </source>
</evidence>
<comment type="caution">
    <text evidence="2">The sequence shown here is derived from an EMBL/GenBank/DDBJ whole genome shotgun (WGS) entry which is preliminary data.</text>
</comment>
<keyword evidence="3" id="KW-1185">Reference proteome</keyword>
<proteinExistence type="predicted"/>
<reference evidence="2" key="1">
    <citation type="submission" date="2021-06" db="EMBL/GenBank/DDBJ databases">
        <authorList>
            <person name="Kallberg Y."/>
            <person name="Tangrot J."/>
            <person name="Rosling A."/>
        </authorList>
    </citation>
    <scope>NUCLEOTIDE SEQUENCE</scope>
    <source>
        <strain evidence="2">MA453B</strain>
    </source>
</reference>
<dbReference type="Pfam" id="PF10551">
    <property type="entry name" value="MULE"/>
    <property type="match status" value="1"/>
</dbReference>
<dbReference type="PANTHER" id="PTHR47718">
    <property type="entry name" value="OS01G0519700 PROTEIN"/>
    <property type="match status" value="1"/>
</dbReference>
<evidence type="ECO:0000313" key="2">
    <source>
        <dbReference type="EMBL" id="CAG8765927.1"/>
    </source>
</evidence>
<dbReference type="InterPro" id="IPR018289">
    <property type="entry name" value="MULE_transposase_dom"/>
</dbReference>
<organism evidence="2 3">
    <name type="scientific">Dentiscutata erythropus</name>
    <dbReference type="NCBI Taxonomy" id="1348616"/>
    <lineage>
        <taxon>Eukaryota</taxon>
        <taxon>Fungi</taxon>
        <taxon>Fungi incertae sedis</taxon>
        <taxon>Mucoromycota</taxon>
        <taxon>Glomeromycotina</taxon>
        <taxon>Glomeromycetes</taxon>
        <taxon>Diversisporales</taxon>
        <taxon>Gigasporaceae</taxon>
        <taxon>Dentiscutata</taxon>
    </lineage>
</organism>
<dbReference type="EMBL" id="CAJVPY010018213">
    <property type="protein sequence ID" value="CAG8765927.1"/>
    <property type="molecule type" value="Genomic_DNA"/>
</dbReference>
<feature type="non-terminal residue" evidence="2">
    <location>
        <position position="1"/>
    </location>
</feature>
<name>A0A9N9J695_9GLOM</name>
<sequence length="321" mass="37061">MNKEDSFEFFEKQSLNISALFNEIVDTALFENDQNLAELNDQNLVEMVDTALFKSNNQNLNEIVNTPTVGQIFDQNIIIVLAEVINMRVNTKAIRASCPKTTDILSLSSLFLNHNNHPIKNITNKFAVKYRAFSEDMLKDIKFWTEIGNLNMRTQSQMLMKWYPDTFFLPQDLSNAIQTYKQQNRVEYETATLLNQLLERKSEDNRWHDLYIQYQDVIQHNNTYSTNRFKIVLGFFVIVDNNNRSRLVEQALISDETTESYKWVLQTLITNTGVIPLTIITDNDLAINTAIANVLPNSVRIQDNESKTISSCSSSDDDFVE</sequence>
<dbReference type="Proteomes" id="UP000789405">
    <property type="component" value="Unassembled WGS sequence"/>
</dbReference>
<evidence type="ECO:0000259" key="1">
    <source>
        <dbReference type="Pfam" id="PF10551"/>
    </source>
</evidence>